<evidence type="ECO:0000256" key="1">
    <source>
        <dbReference type="ARBA" id="ARBA00022428"/>
    </source>
</evidence>
<evidence type="ECO:0000256" key="4">
    <source>
        <dbReference type="ARBA" id="ARBA00022688"/>
    </source>
</evidence>
<dbReference type="Pfam" id="PF01209">
    <property type="entry name" value="Ubie_methyltran"/>
    <property type="match status" value="1"/>
</dbReference>
<evidence type="ECO:0000256" key="5">
    <source>
        <dbReference type="ARBA" id="ARBA00022691"/>
    </source>
</evidence>
<dbReference type="InterPro" id="IPR029063">
    <property type="entry name" value="SAM-dependent_MTases_sf"/>
</dbReference>
<evidence type="ECO:0000256" key="2">
    <source>
        <dbReference type="ARBA" id="ARBA00022603"/>
    </source>
</evidence>
<name>W9HAY9_9PROT</name>
<protein>
    <submittedName>
        <fullName evidence="6">Demethylmenaquinone methyltransferase</fullName>
    </submittedName>
</protein>
<dbReference type="PANTHER" id="PTHR43591">
    <property type="entry name" value="METHYLTRANSFERASE"/>
    <property type="match status" value="1"/>
</dbReference>
<comment type="caution">
    <text evidence="6">The sequence shown here is derived from an EMBL/GenBank/DDBJ whole genome shotgun (WGS) entry which is preliminary data.</text>
</comment>
<keyword evidence="4" id="KW-0831">Ubiquinone biosynthesis</keyword>
<sequence length="255" mass="28095">MLENREAPPSAKPIEPHPVMPAYYPEKDRRAGFVRGLFNDTAHHYDRINLLFSMGSGAWYRRHCLARAGLVPGKKLLDVAIGTGLVARQAVAICGDRADVIGLDLSESMLAEARRGLDIPLIQGLAEDLPLADASVDFITMGYALRHVADLNATFREFHRVLRPGGTVLLLEIGRPTRPMVWRAVSAYLGRVVPLVSRLTGGGAGGQTLMRYYWRTIDQCVAPEVITAAMTSAGFDQVRCDVEFDLFRNYSGRKA</sequence>
<reference evidence="6 7" key="1">
    <citation type="submission" date="2013-08" db="EMBL/GenBank/DDBJ databases">
        <title>The genome sequence of Skermanella stibiiresistens.</title>
        <authorList>
            <person name="Zhu W."/>
            <person name="Wang G."/>
        </authorList>
    </citation>
    <scope>NUCLEOTIDE SEQUENCE [LARGE SCALE GENOMIC DNA]</scope>
    <source>
        <strain evidence="6 7">SB22</strain>
    </source>
</reference>
<keyword evidence="1" id="KW-0474">Menaquinone biosynthesis</keyword>
<dbReference type="STRING" id="1385369.N825_18290"/>
<dbReference type="SUPFAM" id="SSF53335">
    <property type="entry name" value="S-adenosyl-L-methionine-dependent methyltransferases"/>
    <property type="match status" value="1"/>
</dbReference>
<proteinExistence type="predicted"/>
<keyword evidence="2 6" id="KW-0489">Methyltransferase</keyword>
<dbReference type="InterPro" id="IPR004033">
    <property type="entry name" value="UbiE/COQ5_MeTrFase"/>
</dbReference>
<dbReference type="Gene3D" id="3.40.50.150">
    <property type="entry name" value="Vaccinia Virus protein VP39"/>
    <property type="match status" value="1"/>
</dbReference>
<accession>W9HAY9</accession>
<dbReference type="PANTHER" id="PTHR43591:SF24">
    <property type="entry name" value="2-METHOXY-6-POLYPRENYL-1,4-BENZOQUINOL METHYLASE, MITOCHONDRIAL"/>
    <property type="match status" value="1"/>
</dbReference>
<dbReference type="RefSeq" id="WP_245612992.1">
    <property type="nucleotide sequence ID" value="NZ_AVFL01000002.1"/>
</dbReference>
<keyword evidence="5" id="KW-0949">S-adenosyl-L-methionine</keyword>
<dbReference type="PROSITE" id="PS01184">
    <property type="entry name" value="UBIE_2"/>
    <property type="match status" value="1"/>
</dbReference>
<organism evidence="6 7">
    <name type="scientific">Skermanella stibiiresistens SB22</name>
    <dbReference type="NCBI Taxonomy" id="1385369"/>
    <lineage>
        <taxon>Bacteria</taxon>
        <taxon>Pseudomonadati</taxon>
        <taxon>Pseudomonadota</taxon>
        <taxon>Alphaproteobacteria</taxon>
        <taxon>Rhodospirillales</taxon>
        <taxon>Azospirillaceae</taxon>
        <taxon>Skermanella</taxon>
    </lineage>
</organism>
<dbReference type="GO" id="GO:0008168">
    <property type="term" value="F:methyltransferase activity"/>
    <property type="evidence" value="ECO:0007669"/>
    <property type="project" value="UniProtKB-KW"/>
</dbReference>
<evidence type="ECO:0000256" key="3">
    <source>
        <dbReference type="ARBA" id="ARBA00022679"/>
    </source>
</evidence>
<evidence type="ECO:0000313" key="7">
    <source>
        <dbReference type="Proteomes" id="UP000019486"/>
    </source>
</evidence>
<keyword evidence="7" id="KW-1185">Reference proteome</keyword>
<gene>
    <name evidence="6" type="ORF">N825_18290</name>
</gene>
<dbReference type="PROSITE" id="PS51608">
    <property type="entry name" value="SAM_MT_UBIE"/>
    <property type="match status" value="1"/>
</dbReference>
<dbReference type="Proteomes" id="UP000019486">
    <property type="component" value="Unassembled WGS sequence"/>
</dbReference>
<dbReference type="AlphaFoldDB" id="W9HAY9"/>
<dbReference type="GO" id="GO:0009234">
    <property type="term" value="P:menaquinone biosynthetic process"/>
    <property type="evidence" value="ECO:0007669"/>
    <property type="project" value="UniProtKB-KW"/>
</dbReference>
<keyword evidence="3 6" id="KW-0808">Transferase</keyword>
<dbReference type="GO" id="GO:0006744">
    <property type="term" value="P:ubiquinone biosynthetic process"/>
    <property type="evidence" value="ECO:0007669"/>
    <property type="project" value="UniProtKB-KW"/>
</dbReference>
<evidence type="ECO:0000313" key="6">
    <source>
        <dbReference type="EMBL" id="EWY41911.1"/>
    </source>
</evidence>
<dbReference type="EMBL" id="AVFL01000002">
    <property type="protein sequence ID" value="EWY41911.1"/>
    <property type="molecule type" value="Genomic_DNA"/>
</dbReference>
<dbReference type="CDD" id="cd02440">
    <property type="entry name" value="AdoMet_MTases"/>
    <property type="match status" value="1"/>
</dbReference>
<dbReference type="PATRIC" id="fig|1385369.3.peg.586"/>
<dbReference type="GO" id="GO:0032259">
    <property type="term" value="P:methylation"/>
    <property type="evidence" value="ECO:0007669"/>
    <property type="project" value="UniProtKB-KW"/>
</dbReference>
<dbReference type="InterPro" id="IPR023576">
    <property type="entry name" value="UbiE/COQ5_MeTrFase_CS"/>
</dbReference>